<keyword evidence="3" id="KW-0288">FMN</keyword>
<dbReference type="InterPro" id="IPR002563">
    <property type="entry name" value="Flavin_Rdtase-like_dom"/>
</dbReference>
<dbReference type="Gene3D" id="2.30.110.10">
    <property type="entry name" value="Electron Transport, Fmn-binding Protein, Chain A"/>
    <property type="match status" value="1"/>
</dbReference>
<comment type="caution">
    <text evidence="6">The sequence shown here is derived from an EMBL/GenBank/DDBJ whole genome shotgun (WGS) entry which is preliminary data.</text>
</comment>
<dbReference type="InterPro" id="IPR012349">
    <property type="entry name" value="Split_barrel_FMN-bd"/>
</dbReference>
<evidence type="ECO:0000256" key="3">
    <source>
        <dbReference type="ARBA" id="ARBA00022643"/>
    </source>
</evidence>
<accession>A0A4Q7NIG3</accession>
<sequence length="216" mass="23778">MKHVSMAGLSEMQRYWLITGSVGPRPIALVTSLDADGLCNAAPFSAFNYMGEDPPLFAIAVVAYGQESHRPGEAKDTLRNIREHEEFVVNMVDESIVDQAVQCGSDFPAHVSEAEAVGFTLAPCTAVRVPRIAEAPISWECRLFRILDISTQRAIVFGEILAMNFRDDLLDEKALRVDVGRFAPVGRLGGPNYCLTGERRRIPVPTYMPATGQPRE</sequence>
<reference evidence="6 7" key="1">
    <citation type="submission" date="2019-02" db="EMBL/GenBank/DDBJ databases">
        <title>Genomic Encyclopedia of Type Strains, Phase IV (KMG-IV): sequencing the most valuable type-strain genomes for metagenomic binning, comparative biology and taxonomic classification.</title>
        <authorList>
            <person name="Goeker M."/>
        </authorList>
    </citation>
    <scope>NUCLEOTIDE SEQUENCE [LARGE SCALE GENOMIC DNA]</scope>
    <source>
        <strain evidence="6 7">K24</strain>
    </source>
</reference>
<dbReference type="GO" id="GO:0010181">
    <property type="term" value="F:FMN binding"/>
    <property type="evidence" value="ECO:0007669"/>
    <property type="project" value="InterPro"/>
</dbReference>
<feature type="domain" description="Flavin reductase like" evidence="5">
    <location>
        <begin position="22"/>
        <end position="184"/>
    </location>
</feature>
<evidence type="ECO:0000313" key="6">
    <source>
        <dbReference type="EMBL" id="RZS84795.1"/>
    </source>
</evidence>
<dbReference type="Proteomes" id="UP000292445">
    <property type="component" value="Unassembled WGS sequence"/>
</dbReference>
<evidence type="ECO:0000259" key="5">
    <source>
        <dbReference type="SMART" id="SM00903"/>
    </source>
</evidence>
<dbReference type="RefSeq" id="WP_130356124.1">
    <property type="nucleotide sequence ID" value="NZ_SGXC01000001.1"/>
</dbReference>
<keyword evidence="7" id="KW-1185">Reference proteome</keyword>
<dbReference type="PANTHER" id="PTHR33798">
    <property type="entry name" value="FLAVOPROTEIN OXYGENASE"/>
    <property type="match status" value="1"/>
</dbReference>
<protein>
    <submittedName>
        <fullName evidence="6">2-nitrobenzoate nitroreductase</fullName>
    </submittedName>
</protein>
<proteinExistence type="inferred from homology"/>
<evidence type="ECO:0000256" key="4">
    <source>
        <dbReference type="ARBA" id="ARBA00038054"/>
    </source>
</evidence>
<dbReference type="AlphaFoldDB" id="A0A4Q7NIG3"/>
<comment type="similarity">
    <text evidence="4">Belongs to the flavoredoxin family.</text>
</comment>
<dbReference type="GO" id="GO:0016646">
    <property type="term" value="F:oxidoreductase activity, acting on the CH-NH group of donors, NAD or NADP as acceptor"/>
    <property type="evidence" value="ECO:0007669"/>
    <property type="project" value="UniProtKB-ARBA"/>
</dbReference>
<dbReference type="SUPFAM" id="SSF50475">
    <property type="entry name" value="FMN-binding split barrel"/>
    <property type="match status" value="1"/>
</dbReference>
<dbReference type="OrthoDB" id="5946411at2"/>
<name>A0A4Q7NIG3_9BURK</name>
<keyword evidence="2" id="KW-0285">Flavoprotein</keyword>
<comment type="cofactor">
    <cofactor evidence="1">
        <name>FMN</name>
        <dbReference type="ChEBI" id="CHEBI:58210"/>
    </cofactor>
</comment>
<organism evidence="6 7">
    <name type="scientific">Pigmentiphaga kullae</name>
    <dbReference type="NCBI Taxonomy" id="151784"/>
    <lineage>
        <taxon>Bacteria</taxon>
        <taxon>Pseudomonadati</taxon>
        <taxon>Pseudomonadota</taxon>
        <taxon>Betaproteobacteria</taxon>
        <taxon>Burkholderiales</taxon>
        <taxon>Alcaligenaceae</taxon>
        <taxon>Pigmentiphaga</taxon>
    </lineage>
</organism>
<dbReference type="EMBL" id="SGXC01000001">
    <property type="protein sequence ID" value="RZS84795.1"/>
    <property type="molecule type" value="Genomic_DNA"/>
</dbReference>
<dbReference type="SMART" id="SM00903">
    <property type="entry name" value="Flavin_Reduct"/>
    <property type="match status" value="1"/>
</dbReference>
<dbReference type="PANTHER" id="PTHR33798:SF5">
    <property type="entry name" value="FLAVIN REDUCTASE LIKE DOMAIN-CONTAINING PROTEIN"/>
    <property type="match status" value="1"/>
</dbReference>
<evidence type="ECO:0000256" key="2">
    <source>
        <dbReference type="ARBA" id="ARBA00022630"/>
    </source>
</evidence>
<evidence type="ECO:0000313" key="7">
    <source>
        <dbReference type="Proteomes" id="UP000292445"/>
    </source>
</evidence>
<dbReference type="Pfam" id="PF01613">
    <property type="entry name" value="Flavin_Reduct"/>
    <property type="match status" value="1"/>
</dbReference>
<gene>
    <name evidence="6" type="ORF">EV675_0814</name>
</gene>
<evidence type="ECO:0000256" key="1">
    <source>
        <dbReference type="ARBA" id="ARBA00001917"/>
    </source>
</evidence>